<dbReference type="InterPro" id="IPR017972">
    <property type="entry name" value="Cyt_P450_CS"/>
</dbReference>
<protein>
    <submittedName>
        <fullName evidence="3">Cytochrome P450</fullName>
    </submittedName>
</protein>
<dbReference type="SUPFAM" id="SSF48264">
    <property type="entry name" value="Cytochrome P450"/>
    <property type="match status" value="1"/>
</dbReference>
<dbReference type="PANTHER" id="PTHR46696">
    <property type="entry name" value="P450, PUTATIVE (EUROFUNG)-RELATED"/>
    <property type="match status" value="1"/>
</dbReference>
<sequence>MAGNIVDLRVHGQDFARNPYPYYEELRRSGPVHRAILQDDREAWLVLGYEESKLALTHPGLAKDWRASPAEWREQQVGDANATAPLFGLHILVADHPDHGRLRKPAAKAFSPRRLEALRPRVTEIVGELTAALSAESSGRRADLVEDFAFPLSLGVICDVLGVPFADQQHFRAHSRAVVCPTGKDAYLAACHALVDYLGDLIDRKRAAPGPDLLSTLIECSDEDRDAMSPTELRAAAFVLLVAGHETSVNLISGSVFALLRHPRQLAAVREDPGLIDNAVEETLRYDGPAEMTTRRFAAAPVRIGDTVIPGDGDEVLIVLASANHDHAYFPDPQRFDIHRDTHGHLAFGHGMHFCLGAALARMEGQLALRGLLRAFPDLALDADPATLAWRPGCPIRGLERLPVRY</sequence>
<dbReference type="Gene3D" id="1.10.630.10">
    <property type="entry name" value="Cytochrome P450"/>
    <property type="match status" value="1"/>
</dbReference>
<comment type="similarity">
    <text evidence="1 2">Belongs to the cytochrome P450 family.</text>
</comment>
<dbReference type="InterPro" id="IPR002397">
    <property type="entry name" value="Cyt_P450_B"/>
</dbReference>
<evidence type="ECO:0000313" key="3">
    <source>
        <dbReference type="EMBL" id="WOX21383.1"/>
    </source>
</evidence>
<evidence type="ECO:0000256" key="1">
    <source>
        <dbReference type="ARBA" id="ARBA00010617"/>
    </source>
</evidence>
<evidence type="ECO:0000256" key="2">
    <source>
        <dbReference type="RuleBase" id="RU000461"/>
    </source>
</evidence>
<keyword evidence="2" id="KW-0408">Iron</keyword>
<dbReference type="InterPro" id="IPR036396">
    <property type="entry name" value="Cyt_P450_sf"/>
</dbReference>
<dbReference type="Pfam" id="PF00067">
    <property type="entry name" value="p450"/>
    <property type="match status" value="1"/>
</dbReference>
<dbReference type="Proteomes" id="UP001301731">
    <property type="component" value="Chromosome"/>
</dbReference>
<keyword evidence="2" id="KW-0560">Oxidoreductase</keyword>
<keyword evidence="4" id="KW-1185">Reference proteome</keyword>
<keyword evidence="2" id="KW-0479">Metal-binding</keyword>
<keyword evidence="2" id="KW-0503">Monooxygenase</keyword>
<name>A0ABZ0LPF6_9ACTN</name>
<dbReference type="RefSeq" id="WP_318102286.1">
    <property type="nucleotide sequence ID" value="NZ_CP137573.1"/>
</dbReference>
<dbReference type="CDD" id="cd11029">
    <property type="entry name" value="CYP107-like"/>
    <property type="match status" value="1"/>
</dbReference>
<keyword evidence="2" id="KW-0349">Heme</keyword>
<dbReference type="PANTHER" id="PTHR46696:SF1">
    <property type="entry name" value="CYTOCHROME P450 YJIB-RELATED"/>
    <property type="match status" value="1"/>
</dbReference>
<gene>
    <name evidence="3" type="ORF">R2D22_08265</name>
</gene>
<dbReference type="EMBL" id="CP137573">
    <property type="protein sequence ID" value="WOX21383.1"/>
    <property type="molecule type" value="Genomic_DNA"/>
</dbReference>
<organism evidence="3 4">
    <name type="scientific">Streptomyces solicathayae</name>
    <dbReference type="NCBI Taxonomy" id="3081768"/>
    <lineage>
        <taxon>Bacteria</taxon>
        <taxon>Bacillati</taxon>
        <taxon>Actinomycetota</taxon>
        <taxon>Actinomycetes</taxon>
        <taxon>Kitasatosporales</taxon>
        <taxon>Streptomycetaceae</taxon>
        <taxon>Streptomyces</taxon>
    </lineage>
</organism>
<reference evidence="3 4" key="1">
    <citation type="submission" date="2023-10" db="EMBL/GenBank/DDBJ databases">
        <title>The genome sequence of Streptomyces sp. HUAS YS2.</title>
        <authorList>
            <person name="Mo P."/>
        </authorList>
    </citation>
    <scope>NUCLEOTIDE SEQUENCE [LARGE SCALE GENOMIC DNA]</scope>
    <source>
        <strain evidence="3 4">HUAS YS2</strain>
    </source>
</reference>
<dbReference type="PROSITE" id="PS00086">
    <property type="entry name" value="CYTOCHROME_P450"/>
    <property type="match status" value="1"/>
</dbReference>
<proteinExistence type="inferred from homology"/>
<dbReference type="PRINTS" id="PR00359">
    <property type="entry name" value="BP450"/>
</dbReference>
<accession>A0ABZ0LPF6</accession>
<evidence type="ECO:0000313" key="4">
    <source>
        <dbReference type="Proteomes" id="UP001301731"/>
    </source>
</evidence>
<dbReference type="InterPro" id="IPR001128">
    <property type="entry name" value="Cyt_P450"/>
</dbReference>